<protein>
    <submittedName>
        <fullName evidence="2">Putative 149 kDa protein ORF 2</fullName>
    </submittedName>
</protein>
<gene>
    <name evidence="2" type="ORF">D9C73_000204</name>
</gene>
<dbReference type="STRING" id="240159.A0A4U5TXX7"/>
<accession>A0A4U5TXX7</accession>
<evidence type="ECO:0000259" key="1">
    <source>
        <dbReference type="Pfam" id="PF13966"/>
    </source>
</evidence>
<dbReference type="EMBL" id="CM014078">
    <property type="protein sequence ID" value="TKS66148.1"/>
    <property type="molecule type" value="Genomic_DNA"/>
</dbReference>
<dbReference type="Proteomes" id="UP000298787">
    <property type="component" value="Chromosome 1"/>
</dbReference>
<dbReference type="AlphaFoldDB" id="A0A4U5TXX7"/>
<dbReference type="InterPro" id="IPR026960">
    <property type="entry name" value="RVT-Znf"/>
</dbReference>
<feature type="domain" description="Reverse transcriptase zinc-binding" evidence="1">
    <location>
        <begin position="381"/>
        <end position="441"/>
    </location>
</feature>
<keyword evidence="3" id="KW-1185">Reference proteome</keyword>
<proteinExistence type="predicted"/>
<reference evidence="2 3" key="1">
    <citation type="submission" date="2019-01" db="EMBL/GenBank/DDBJ databases">
        <title>Genome Assembly of Collichthys lucidus.</title>
        <authorList>
            <person name="Cai M."/>
            <person name="Xiao S."/>
        </authorList>
    </citation>
    <scope>NUCLEOTIDE SEQUENCE [LARGE SCALE GENOMIC DNA]</scope>
    <source>
        <strain evidence="2">JT15FE1705JMU</strain>
        <tissue evidence="2">Muscle</tissue>
    </source>
</reference>
<evidence type="ECO:0000313" key="2">
    <source>
        <dbReference type="EMBL" id="TKS66148.1"/>
    </source>
</evidence>
<name>A0A4U5TXX7_COLLU</name>
<evidence type="ECO:0000313" key="3">
    <source>
        <dbReference type="Proteomes" id="UP000298787"/>
    </source>
</evidence>
<dbReference type="Pfam" id="PF13966">
    <property type="entry name" value="zf-RVT"/>
    <property type="match status" value="1"/>
</dbReference>
<organism evidence="2 3">
    <name type="scientific">Collichthys lucidus</name>
    <name type="common">Big head croaker</name>
    <name type="synonym">Sciaena lucida</name>
    <dbReference type="NCBI Taxonomy" id="240159"/>
    <lineage>
        <taxon>Eukaryota</taxon>
        <taxon>Metazoa</taxon>
        <taxon>Chordata</taxon>
        <taxon>Craniata</taxon>
        <taxon>Vertebrata</taxon>
        <taxon>Euteleostomi</taxon>
        <taxon>Actinopterygii</taxon>
        <taxon>Neopterygii</taxon>
        <taxon>Teleostei</taxon>
        <taxon>Neoteleostei</taxon>
        <taxon>Acanthomorphata</taxon>
        <taxon>Eupercaria</taxon>
        <taxon>Sciaenidae</taxon>
        <taxon>Collichthys</taxon>
    </lineage>
</organism>
<sequence>MASTETPPPSIRQGVRIVPPDGSVSVEEVLLAVGEQVGHDKLCYASRMNKAVVVFLKDEAHVHQLIESSVFIRDLFVQVSPLLTALTPPRGLVEDIQRAILEFFWSGKHWVRAAVLYLPVAEGGQGLINIQSKIASFRLRTAQKLLYNCGPGWCDTGRLLLRKAGRLGYDKQLFLLRLGDVDFTGLTSFYSSVLQAWQIFLVARVENETPGMWLFEEPLFFNNFIRAQTLLSASLRVSLREAGCTKLGHLIRMTAGSVDTLRERSNITSKRLISRVVEEVCAALTPSHRAFVKSTALCDQWSEGGEYSFPSLSITPAVGEWQEGGGQLLSFSTPHLDKFQDAGKKEVYQSCVKVLNLRSLAGTNESRWAGFFGPDISPKGSWRSLYKLPVEKRAADLQWRIVHGAIATNRYRAHMDPELGEGCVFCSQAETLEHLFVCCPRLEVLFDLLKKWFQGLGESFSFDLFIFGPKYCAKTKLAIWLTRRNRTQGDGSVQLVPVLEGLLKARLRVEYSYYHMMDKTQAFSRIWAVGGVLCSVGEHGELIVNF</sequence>